<evidence type="ECO:0000313" key="1">
    <source>
        <dbReference type="EMBL" id="GBP11840.1"/>
    </source>
</evidence>
<dbReference type="Proteomes" id="UP000299102">
    <property type="component" value="Unassembled WGS sequence"/>
</dbReference>
<gene>
    <name evidence="1" type="ORF">EVAR_72311_1</name>
</gene>
<sequence>MDGGFAQTGSSCIKWYQLINLEMAFSGVEEMQTSKLSDALVK</sequence>
<proteinExistence type="predicted"/>
<protein>
    <submittedName>
        <fullName evidence="1">Uncharacterized protein</fullName>
    </submittedName>
</protein>
<evidence type="ECO:0000313" key="2">
    <source>
        <dbReference type="Proteomes" id="UP000299102"/>
    </source>
</evidence>
<dbReference type="EMBL" id="BGZK01009312">
    <property type="protein sequence ID" value="GBP11840.1"/>
    <property type="molecule type" value="Genomic_DNA"/>
</dbReference>
<reference evidence="1 2" key="1">
    <citation type="journal article" date="2019" name="Commun. Biol.">
        <title>The bagworm genome reveals a unique fibroin gene that provides high tensile strength.</title>
        <authorList>
            <person name="Kono N."/>
            <person name="Nakamura H."/>
            <person name="Ohtoshi R."/>
            <person name="Tomita M."/>
            <person name="Numata K."/>
            <person name="Arakawa K."/>
        </authorList>
    </citation>
    <scope>NUCLEOTIDE SEQUENCE [LARGE SCALE GENOMIC DNA]</scope>
</reference>
<name>A0A4C1TE38_EUMVA</name>
<comment type="caution">
    <text evidence="1">The sequence shown here is derived from an EMBL/GenBank/DDBJ whole genome shotgun (WGS) entry which is preliminary data.</text>
</comment>
<feature type="non-terminal residue" evidence="1">
    <location>
        <position position="42"/>
    </location>
</feature>
<dbReference type="AlphaFoldDB" id="A0A4C1TE38"/>
<organism evidence="1 2">
    <name type="scientific">Eumeta variegata</name>
    <name type="common">Bagworm moth</name>
    <name type="synonym">Eumeta japonica</name>
    <dbReference type="NCBI Taxonomy" id="151549"/>
    <lineage>
        <taxon>Eukaryota</taxon>
        <taxon>Metazoa</taxon>
        <taxon>Ecdysozoa</taxon>
        <taxon>Arthropoda</taxon>
        <taxon>Hexapoda</taxon>
        <taxon>Insecta</taxon>
        <taxon>Pterygota</taxon>
        <taxon>Neoptera</taxon>
        <taxon>Endopterygota</taxon>
        <taxon>Lepidoptera</taxon>
        <taxon>Glossata</taxon>
        <taxon>Ditrysia</taxon>
        <taxon>Tineoidea</taxon>
        <taxon>Psychidae</taxon>
        <taxon>Oiketicinae</taxon>
        <taxon>Eumeta</taxon>
    </lineage>
</organism>
<keyword evidence="2" id="KW-1185">Reference proteome</keyword>
<accession>A0A4C1TE38</accession>